<dbReference type="InterPro" id="IPR050770">
    <property type="entry name" value="Intradiol_RC_Dioxygenase"/>
</dbReference>
<comment type="caution">
    <text evidence="8">The sequence shown here is derived from an EMBL/GenBank/DDBJ whole genome shotgun (WGS) entry which is preliminary data.</text>
</comment>
<evidence type="ECO:0000256" key="5">
    <source>
        <dbReference type="ARBA" id="ARBA00023002"/>
    </source>
</evidence>
<feature type="domain" description="Intradiol ring-cleavage dioxygenases" evidence="7">
    <location>
        <begin position="131"/>
        <end position="159"/>
    </location>
</feature>
<dbReference type="InterPro" id="IPR000627">
    <property type="entry name" value="Intradiol_dOase_C"/>
</dbReference>
<dbReference type="EMBL" id="BONC01000006">
    <property type="protein sequence ID" value="GIF55358.1"/>
    <property type="molecule type" value="Genomic_DNA"/>
</dbReference>
<dbReference type="PANTHER" id="PTHR33711:SF7">
    <property type="entry name" value="INTRADIOL RING-CLEAVAGE DIOXYGENASES DOMAIN-CONTAINING PROTEIN-RELATED"/>
    <property type="match status" value="1"/>
</dbReference>
<accession>A0ABQ4BXV1</accession>
<evidence type="ECO:0000256" key="6">
    <source>
        <dbReference type="ARBA" id="ARBA00023004"/>
    </source>
</evidence>
<dbReference type="InterPro" id="IPR007535">
    <property type="entry name" value="Catechol_dOase_N"/>
</dbReference>
<evidence type="ECO:0000256" key="3">
    <source>
        <dbReference type="ARBA" id="ARBA00022723"/>
    </source>
</evidence>
<dbReference type="SUPFAM" id="SSF49482">
    <property type="entry name" value="Aromatic compound dioxygenase"/>
    <property type="match status" value="1"/>
</dbReference>
<evidence type="ECO:0000313" key="9">
    <source>
        <dbReference type="Proteomes" id="UP000624325"/>
    </source>
</evidence>
<evidence type="ECO:0000256" key="2">
    <source>
        <dbReference type="ARBA" id="ARBA00007825"/>
    </source>
</evidence>
<keyword evidence="5" id="KW-0560">Oxidoreductase</keyword>
<comment type="similarity">
    <text evidence="2">Belongs to the intradiol ring-cleavage dioxygenase family.</text>
</comment>
<evidence type="ECO:0000256" key="1">
    <source>
        <dbReference type="ARBA" id="ARBA00001965"/>
    </source>
</evidence>
<reference evidence="8 9" key="1">
    <citation type="submission" date="2021-01" db="EMBL/GenBank/DDBJ databases">
        <title>Whole genome shotgun sequence of Asanoa iriomotensis NBRC 100142.</title>
        <authorList>
            <person name="Komaki H."/>
            <person name="Tamura T."/>
        </authorList>
    </citation>
    <scope>NUCLEOTIDE SEQUENCE [LARGE SCALE GENOMIC DNA]</scope>
    <source>
        <strain evidence="8 9">NBRC 100142</strain>
    </source>
</reference>
<dbReference type="InterPro" id="IPR015889">
    <property type="entry name" value="Intradiol_dOase_core"/>
</dbReference>
<dbReference type="RefSeq" id="WP_203701157.1">
    <property type="nucleotide sequence ID" value="NZ_BAAALU010000007.1"/>
</dbReference>
<keyword evidence="4" id="KW-0223">Dioxygenase</keyword>
<proteinExistence type="inferred from homology"/>
<sequence length="277" mass="29558">MTRSDPAAELTREVLDRVGATPDPRLRALLDAAVRHLHAFAGEVGLTPDEWLAGIRFLTAVGQTSDAQRQEFILLSDTLGVSSLVETIAHPAAGVATEATVLGPFYVPGAPWRAFGDSIAILDPSGVPASVRGRVCGPSGAGLAGAVLDVWQCASNGLYDVQDPDQPRGNMRGRFRADDDGRFSFRTTRPVSYQIPSDGPVGALLRASGRHAWRAAHIHVIVSADGHLPVTTHLFDSADSYLDSDAVFGVRESLVKEFVPQTDGSMLVEHEFVLRAA</sequence>
<dbReference type="Pfam" id="PF04444">
    <property type="entry name" value="Dioxygenase_N"/>
    <property type="match status" value="1"/>
</dbReference>
<gene>
    <name evidence="8" type="ORF">Air01nite_14530</name>
</gene>
<dbReference type="Pfam" id="PF00775">
    <property type="entry name" value="Dioxygenase_C"/>
    <property type="match status" value="1"/>
</dbReference>
<evidence type="ECO:0000256" key="4">
    <source>
        <dbReference type="ARBA" id="ARBA00022964"/>
    </source>
</evidence>
<keyword evidence="6" id="KW-0408">Iron</keyword>
<organism evidence="8 9">
    <name type="scientific">Asanoa iriomotensis</name>
    <dbReference type="NCBI Taxonomy" id="234613"/>
    <lineage>
        <taxon>Bacteria</taxon>
        <taxon>Bacillati</taxon>
        <taxon>Actinomycetota</taxon>
        <taxon>Actinomycetes</taxon>
        <taxon>Micromonosporales</taxon>
        <taxon>Micromonosporaceae</taxon>
        <taxon>Asanoa</taxon>
    </lineage>
</organism>
<dbReference type="Gene3D" id="2.60.130.10">
    <property type="entry name" value="Aromatic compound dioxygenase"/>
    <property type="match status" value="1"/>
</dbReference>
<protein>
    <submittedName>
        <fullName evidence="8">Hydroxyquinol 1,2-dioxygenase</fullName>
    </submittedName>
</protein>
<dbReference type="PROSITE" id="PS00083">
    <property type="entry name" value="INTRADIOL_DIOXYGENAS"/>
    <property type="match status" value="1"/>
</dbReference>
<keyword evidence="3" id="KW-0479">Metal-binding</keyword>
<evidence type="ECO:0000259" key="7">
    <source>
        <dbReference type="PROSITE" id="PS00083"/>
    </source>
</evidence>
<dbReference type="Proteomes" id="UP000624325">
    <property type="component" value="Unassembled WGS sequence"/>
</dbReference>
<name>A0ABQ4BXV1_9ACTN</name>
<dbReference type="PANTHER" id="PTHR33711">
    <property type="entry name" value="DIOXYGENASE, PUTATIVE (AFU_ORTHOLOGUE AFUA_2G02910)-RELATED"/>
    <property type="match status" value="1"/>
</dbReference>
<evidence type="ECO:0000313" key="8">
    <source>
        <dbReference type="EMBL" id="GIF55358.1"/>
    </source>
</evidence>
<comment type="cofactor">
    <cofactor evidence="1">
        <name>Fe(3+)</name>
        <dbReference type="ChEBI" id="CHEBI:29034"/>
    </cofactor>
</comment>
<keyword evidence="9" id="KW-1185">Reference proteome</keyword>